<dbReference type="Pfam" id="PF06429">
    <property type="entry name" value="Flg_bbr_C"/>
    <property type="match status" value="1"/>
</dbReference>
<accession>A0A4Q5IWE7</accession>
<gene>
    <name evidence="10" type="primary">flgK</name>
    <name evidence="10" type="ORF">ETU37_16810</name>
</gene>
<keyword evidence="6" id="KW-0975">Bacterial flagellum</keyword>
<dbReference type="EMBL" id="SDPU01000030">
    <property type="protein sequence ID" value="RYU10430.1"/>
    <property type="molecule type" value="Genomic_DNA"/>
</dbReference>
<feature type="domain" description="Flagellar basal body rod protein N-terminal" evidence="7">
    <location>
        <begin position="8"/>
        <end position="37"/>
    </location>
</feature>
<evidence type="ECO:0000259" key="7">
    <source>
        <dbReference type="Pfam" id="PF00460"/>
    </source>
</evidence>
<evidence type="ECO:0000256" key="2">
    <source>
        <dbReference type="ARBA" id="ARBA00004613"/>
    </source>
</evidence>
<dbReference type="NCBIfam" id="TIGR02492">
    <property type="entry name" value="flgK_ends"/>
    <property type="match status" value="1"/>
</dbReference>
<dbReference type="Pfam" id="PF22638">
    <property type="entry name" value="FlgK_D1"/>
    <property type="match status" value="1"/>
</dbReference>
<dbReference type="InterPro" id="IPR053927">
    <property type="entry name" value="FlgK_helical"/>
</dbReference>
<dbReference type="PANTHER" id="PTHR30033">
    <property type="entry name" value="FLAGELLAR HOOK-ASSOCIATED PROTEIN 1"/>
    <property type="match status" value="1"/>
</dbReference>
<evidence type="ECO:0000313" key="11">
    <source>
        <dbReference type="Proteomes" id="UP000291189"/>
    </source>
</evidence>
<dbReference type="InterPro" id="IPR010930">
    <property type="entry name" value="Flg_bb/hook_C_dom"/>
</dbReference>
<dbReference type="GO" id="GO:0009424">
    <property type="term" value="C:bacterial-type flagellum hook"/>
    <property type="evidence" value="ECO:0007669"/>
    <property type="project" value="InterPro"/>
</dbReference>
<dbReference type="SUPFAM" id="SSF64518">
    <property type="entry name" value="Phase 1 flagellin"/>
    <property type="match status" value="1"/>
</dbReference>
<dbReference type="AlphaFoldDB" id="A0A4Q5IWE7"/>
<comment type="subcellular location">
    <subcellularLocation>
        <location evidence="1">Bacterial flagellum</location>
    </subcellularLocation>
    <subcellularLocation>
        <location evidence="2">Secreted</location>
    </subcellularLocation>
</comment>
<evidence type="ECO:0000259" key="9">
    <source>
        <dbReference type="Pfam" id="PF22638"/>
    </source>
</evidence>
<keyword evidence="10" id="KW-0282">Flagellum</keyword>
<feature type="domain" description="Flagellar basal-body/hook protein C-terminal" evidence="8">
    <location>
        <begin position="413"/>
        <end position="450"/>
    </location>
</feature>
<keyword evidence="10" id="KW-0969">Cilium</keyword>
<proteinExistence type="inferred from homology"/>
<evidence type="ECO:0000259" key="8">
    <source>
        <dbReference type="Pfam" id="PF06429"/>
    </source>
</evidence>
<keyword evidence="11" id="KW-1185">Reference proteome</keyword>
<sequence length="456" mass="47151">MSGTFSSFNTALSALRYNRVAMDVASGNVANAGTEGYARRQVVGQATGAPAVPAMWSRWDLNSGDGVQPGGIKRMVDPLLDARARLEHSASSFLDARVDSLNRFETALAEPGENGVAAALASYQAGWHDVANNPGDSAARAQLLARAETLRAAISGQDRAVRTEWADQRSRLSAAAEEVNQVAAELAKVNDGLRSSYVAETDAGVLLDQRDLLTMRLAELTGSKITINPDTTVDVTVAGQPLVTGNVAAAVTVTGATELADAAASPVQLLVGGTAVTLTAGEVGGIQSVMNTDLPNYLTKLDAFVAQLVSDTNTQHALGRDLDGDAGAPFFAGTTAATLTVAIIDPKDVAAGDPTKGKLDGSNATALAGLDMGGRSYRELITTTGVLISSANRGAANQSVLVSQVDASREALSGISIDEEMVNLLAAQRGYEGASRVLTTIDSVLDTLINRTGLLR</sequence>
<evidence type="ECO:0000256" key="1">
    <source>
        <dbReference type="ARBA" id="ARBA00004365"/>
    </source>
</evidence>
<protein>
    <recommendedName>
        <fullName evidence="4">Flagellar hook-associated protein 1</fullName>
    </recommendedName>
</protein>
<dbReference type="OrthoDB" id="9802553at2"/>
<dbReference type="Proteomes" id="UP000291189">
    <property type="component" value="Unassembled WGS sequence"/>
</dbReference>
<feature type="domain" description="Flagellar hook-associated protein FlgK helical" evidence="9">
    <location>
        <begin position="101"/>
        <end position="331"/>
    </location>
</feature>
<comment type="caution">
    <text evidence="10">The sequence shown here is derived from an EMBL/GenBank/DDBJ whole genome shotgun (WGS) entry which is preliminary data.</text>
</comment>
<name>A0A4Q5IWE7_9ACTN</name>
<dbReference type="PANTHER" id="PTHR30033:SF2">
    <property type="entry name" value="FLAGELLAR HOOK PROTEIN"/>
    <property type="match status" value="1"/>
</dbReference>
<evidence type="ECO:0000256" key="6">
    <source>
        <dbReference type="ARBA" id="ARBA00023143"/>
    </source>
</evidence>
<dbReference type="GO" id="GO:0044780">
    <property type="term" value="P:bacterial-type flagellum assembly"/>
    <property type="evidence" value="ECO:0007669"/>
    <property type="project" value="InterPro"/>
</dbReference>
<comment type="similarity">
    <text evidence="3">Belongs to the flagella basal body rod proteins family.</text>
</comment>
<reference evidence="10 11" key="1">
    <citation type="submission" date="2019-01" db="EMBL/GenBank/DDBJ databases">
        <title>Nocardioides guangzhouensis sp. nov., an actinobacterium isolated from soil.</title>
        <authorList>
            <person name="Fu Y."/>
            <person name="Cai Y."/>
            <person name="Lin Z."/>
            <person name="Chen P."/>
        </authorList>
    </citation>
    <scope>NUCLEOTIDE SEQUENCE [LARGE SCALE GENOMIC DNA]</scope>
    <source>
        <strain evidence="10 11">NBRC 105384</strain>
    </source>
</reference>
<evidence type="ECO:0000256" key="4">
    <source>
        <dbReference type="ARBA" id="ARBA00016244"/>
    </source>
</evidence>
<keyword evidence="5" id="KW-0964">Secreted</keyword>
<dbReference type="GO" id="GO:0005198">
    <property type="term" value="F:structural molecule activity"/>
    <property type="evidence" value="ECO:0007669"/>
    <property type="project" value="InterPro"/>
</dbReference>
<dbReference type="InterPro" id="IPR001444">
    <property type="entry name" value="Flag_bb_rod_N"/>
</dbReference>
<evidence type="ECO:0000313" key="10">
    <source>
        <dbReference type="EMBL" id="RYU10430.1"/>
    </source>
</evidence>
<dbReference type="InterPro" id="IPR002371">
    <property type="entry name" value="FlgK"/>
</dbReference>
<organism evidence="10 11">
    <name type="scientific">Nocardioides iriomotensis</name>
    <dbReference type="NCBI Taxonomy" id="715784"/>
    <lineage>
        <taxon>Bacteria</taxon>
        <taxon>Bacillati</taxon>
        <taxon>Actinomycetota</taxon>
        <taxon>Actinomycetes</taxon>
        <taxon>Propionibacteriales</taxon>
        <taxon>Nocardioidaceae</taxon>
        <taxon>Nocardioides</taxon>
    </lineage>
</organism>
<keyword evidence="10" id="KW-0966">Cell projection</keyword>
<dbReference type="RefSeq" id="WP_129988514.1">
    <property type="nucleotide sequence ID" value="NZ_SDPU01000030.1"/>
</dbReference>
<dbReference type="GO" id="GO:0005576">
    <property type="term" value="C:extracellular region"/>
    <property type="evidence" value="ECO:0007669"/>
    <property type="project" value="UniProtKB-SubCell"/>
</dbReference>
<dbReference type="Pfam" id="PF00460">
    <property type="entry name" value="Flg_bb_rod"/>
    <property type="match status" value="1"/>
</dbReference>
<evidence type="ECO:0000256" key="3">
    <source>
        <dbReference type="ARBA" id="ARBA00009677"/>
    </source>
</evidence>
<evidence type="ECO:0000256" key="5">
    <source>
        <dbReference type="ARBA" id="ARBA00022525"/>
    </source>
</evidence>